<dbReference type="EMBL" id="FOFY01000011">
    <property type="protein sequence ID" value="SER21601.1"/>
    <property type="molecule type" value="Genomic_DNA"/>
</dbReference>
<dbReference type="Proteomes" id="UP000183496">
    <property type="component" value="Unassembled WGS sequence"/>
</dbReference>
<evidence type="ECO:0000313" key="1">
    <source>
        <dbReference type="EMBL" id="SER21601.1"/>
    </source>
</evidence>
<name>A0AAJ4W579_MYRPR</name>
<accession>A0AAJ4W579</accession>
<reference evidence="1 2" key="1">
    <citation type="submission" date="2016-10" db="EMBL/GenBank/DDBJ databases">
        <authorList>
            <person name="Varghese N."/>
            <person name="Submissions S."/>
        </authorList>
    </citation>
    <scope>NUCLEOTIDE SEQUENCE [LARGE SCALE GENOMIC DNA]</scope>
    <source>
        <strain evidence="2">DSM 19823 / KCTC 23066 / CCTCC M 208030 / D25</strain>
    </source>
</reference>
<dbReference type="AlphaFoldDB" id="A0AAJ4W579"/>
<organism evidence="1 2">
    <name type="scientific">Myroides profundi</name>
    <dbReference type="NCBI Taxonomy" id="480520"/>
    <lineage>
        <taxon>Bacteria</taxon>
        <taxon>Pseudomonadati</taxon>
        <taxon>Bacteroidota</taxon>
        <taxon>Flavobacteriia</taxon>
        <taxon>Flavobacteriales</taxon>
        <taxon>Flavobacteriaceae</taxon>
        <taxon>Myroides</taxon>
    </lineage>
</organism>
<evidence type="ECO:0000313" key="2">
    <source>
        <dbReference type="Proteomes" id="UP000183496"/>
    </source>
</evidence>
<sequence>MVLEEEHNGDVSEGVMSINKNIGSRIYGDFNGDGKKEYAYRKLVKEGYGGSRVDGGVPEEYEIQFSDSSIKPIAVGCC</sequence>
<protein>
    <submittedName>
        <fullName evidence="1">Uncharacterized protein</fullName>
    </submittedName>
</protein>
<dbReference type="KEGG" id="mpw:MPR_1953"/>
<gene>
    <name evidence="1" type="ORF">SAMN04488089_11118</name>
</gene>
<proteinExistence type="predicted"/>
<comment type="caution">
    <text evidence="1">The sequence shown here is derived from an EMBL/GenBank/DDBJ whole genome shotgun (WGS) entry which is preliminary data.</text>
</comment>
<dbReference type="RefSeq" id="WP_041892038.1">
    <property type="nucleotide sequence ID" value="NZ_CP010817.1"/>
</dbReference>
<keyword evidence="2" id="KW-1185">Reference proteome</keyword>